<dbReference type="OrthoDB" id="5365701at2759"/>
<dbReference type="InterPro" id="IPR001781">
    <property type="entry name" value="Znf_LIM"/>
</dbReference>
<evidence type="ECO:0000256" key="3">
    <source>
        <dbReference type="ARBA" id="ARBA00022833"/>
    </source>
</evidence>
<dbReference type="GeneID" id="70215736"/>
<dbReference type="Proteomes" id="UP000720189">
    <property type="component" value="Unassembled WGS sequence"/>
</dbReference>
<keyword evidence="8" id="KW-1185">Reference proteome</keyword>
<evidence type="ECO:0000256" key="2">
    <source>
        <dbReference type="ARBA" id="ARBA00022737"/>
    </source>
</evidence>
<dbReference type="PANTHER" id="PTHR24205">
    <property type="entry name" value="FOUR AND A HALF LIM DOMAINS PROTEIN"/>
    <property type="match status" value="1"/>
</dbReference>
<dbReference type="Pfam" id="PF00412">
    <property type="entry name" value="LIM"/>
    <property type="match status" value="2"/>
</dbReference>
<dbReference type="SUPFAM" id="SSF57716">
    <property type="entry name" value="Glucocorticoid receptor-like (DNA-binding domain)"/>
    <property type="match status" value="2"/>
</dbReference>
<dbReference type="PANTHER" id="PTHR24205:SF16">
    <property type="entry name" value="GH01042P-RELATED"/>
    <property type="match status" value="1"/>
</dbReference>
<evidence type="ECO:0000313" key="7">
    <source>
        <dbReference type="EMBL" id="KAH7269221.1"/>
    </source>
</evidence>
<dbReference type="GO" id="GO:0030695">
    <property type="term" value="F:GTPase regulator activity"/>
    <property type="evidence" value="ECO:0007669"/>
    <property type="project" value="UniProtKB-ARBA"/>
</dbReference>
<dbReference type="GO" id="GO:0005634">
    <property type="term" value="C:nucleus"/>
    <property type="evidence" value="ECO:0007669"/>
    <property type="project" value="TreeGrafter"/>
</dbReference>
<name>A0A9P9KVD2_FUSRE</name>
<organism evidence="7 8">
    <name type="scientific">Fusarium redolens</name>
    <dbReference type="NCBI Taxonomy" id="48865"/>
    <lineage>
        <taxon>Eukaryota</taxon>
        <taxon>Fungi</taxon>
        <taxon>Dikarya</taxon>
        <taxon>Ascomycota</taxon>
        <taxon>Pezizomycotina</taxon>
        <taxon>Sordariomycetes</taxon>
        <taxon>Hypocreomycetidae</taxon>
        <taxon>Hypocreales</taxon>
        <taxon>Nectriaceae</taxon>
        <taxon>Fusarium</taxon>
        <taxon>Fusarium redolens species complex</taxon>
    </lineage>
</organism>
<keyword evidence="4 5" id="KW-0440">LIM domain</keyword>
<dbReference type="EMBL" id="JAGMUX010000001">
    <property type="protein sequence ID" value="KAH7269221.1"/>
    <property type="molecule type" value="Genomic_DNA"/>
</dbReference>
<gene>
    <name evidence="7" type="ORF">BKA55DRAFT_3472</name>
</gene>
<feature type="domain" description="LIM zinc-binding" evidence="6">
    <location>
        <begin position="320"/>
        <end position="384"/>
    </location>
</feature>
<dbReference type="PROSITE" id="PS00478">
    <property type="entry name" value="LIM_DOMAIN_1"/>
    <property type="match status" value="2"/>
</dbReference>
<proteinExistence type="predicted"/>
<evidence type="ECO:0000256" key="1">
    <source>
        <dbReference type="ARBA" id="ARBA00022723"/>
    </source>
</evidence>
<dbReference type="Gene3D" id="2.10.110.10">
    <property type="entry name" value="Cysteine Rich Protein"/>
    <property type="match status" value="2"/>
</dbReference>
<evidence type="ECO:0000259" key="6">
    <source>
        <dbReference type="PROSITE" id="PS50023"/>
    </source>
</evidence>
<dbReference type="PROSITE" id="PS50023">
    <property type="entry name" value="LIM_DOMAIN_2"/>
    <property type="match status" value="2"/>
</dbReference>
<dbReference type="RefSeq" id="XP_046055989.1">
    <property type="nucleotide sequence ID" value="XM_046185782.1"/>
</dbReference>
<reference evidence="7" key="1">
    <citation type="journal article" date="2021" name="Nat. Commun.">
        <title>Genetic determinants of endophytism in the Arabidopsis root mycobiome.</title>
        <authorList>
            <person name="Mesny F."/>
            <person name="Miyauchi S."/>
            <person name="Thiergart T."/>
            <person name="Pickel B."/>
            <person name="Atanasova L."/>
            <person name="Karlsson M."/>
            <person name="Huettel B."/>
            <person name="Barry K.W."/>
            <person name="Haridas S."/>
            <person name="Chen C."/>
            <person name="Bauer D."/>
            <person name="Andreopoulos W."/>
            <person name="Pangilinan J."/>
            <person name="LaButti K."/>
            <person name="Riley R."/>
            <person name="Lipzen A."/>
            <person name="Clum A."/>
            <person name="Drula E."/>
            <person name="Henrissat B."/>
            <person name="Kohler A."/>
            <person name="Grigoriev I.V."/>
            <person name="Martin F.M."/>
            <person name="Hacquard S."/>
        </authorList>
    </citation>
    <scope>NUCLEOTIDE SEQUENCE</scope>
    <source>
        <strain evidence="7">MPI-CAGE-AT-0023</strain>
    </source>
</reference>
<dbReference type="GO" id="GO:0046872">
    <property type="term" value="F:metal ion binding"/>
    <property type="evidence" value="ECO:0007669"/>
    <property type="project" value="UniProtKB-KW"/>
</dbReference>
<dbReference type="AlphaFoldDB" id="A0A9P9KVD2"/>
<accession>A0A9P9KVD2</accession>
<evidence type="ECO:0000313" key="8">
    <source>
        <dbReference type="Proteomes" id="UP000720189"/>
    </source>
</evidence>
<protein>
    <recommendedName>
        <fullName evidence="6">LIM zinc-binding domain-containing protein</fullName>
    </recommendedName>
</protein>
<dbReference type="GO" id="GO:0003712">
    <property type="term" value="F:transcription coregulator activity"/>
    <property type="evidence" value="ECO:0007669"/>
    <property type="project" value="TreeGrafter"/>
</dbReference>
<dbReference type="SMART" id="SM00132">
    <property type="entry name" value="LIM"/>
    <property type="match status" value="2"/>
</dbReference>
<evidence type="ECO:0000256" key="4">
    <source>
        <dbReference type="ARBA" id="ARBA00023038"/>
    </source>
</evidence>
<evidence type="ECO:0000256" key="5">
    <source>
        <dbReference type="PROSITE-ProRule" id="PRU00125"/>
    </source>
</evidence>
<feature type="domain" description="LIM zinc-binding" evidence="6">
    <location>
        <begin position="385"/>
        <end position="444"/>
    </location>
</feature>
<keyword evidence="1 5" id="KW-0479">Metal-binding</keyword>
<sequence length="752" mass="85546">MDPLSMATSVVSLTATCLSTCKKLHDLAGEYQDVPAVIAMICSESTIISIGLSELQMKILRRDDLSQAWASKTEIWTAFETALTGCLVVFSCLEAETRSLRTKNPGVWAKLKFIWNQDRLKELLGALRGQQSSIAFLLNLLELETLSNIKKDIRKHASRIKATASEAQSLRSCNPSVKMDSESIFDNDAAKLSLFEIEAVSGNAPSELDFEFDDLVLNSQAYRRVFIKAQSGSQQPVVEDVGSDTATVKEVAKDMDLISFPEVDKGPVQCQENTTSLVRDSQKKAVSLVKEVVRPSFRRVKVGSWSDLHIPQPSRLPSTSTCHSCLKTITGYHMRELDGIWHVECFTCSDCGVSLQSGYHLLKDEIGIQPIALCEDDYIRRRDIQCFKCQQLIIGDFVTVLDRRYHVDHFTCDQCETVFTEGSECYETDGGIYCMLHFCRDVAYYCHACKFPIMGSYRESDGEKRQWHTFCFDLSSWGLELPVSPEGRRYLDSIEDTSLRGLSKYYQELHDTRANQIYLCGLRFIEDFRDSLSHSLRLRTVRPGAESYEAFKVILSMLSCLFKAAAKATTNCAGEGEISTFVFTSYRYFVRYKQGLQPSPEDVGQCVSELLQPLLRVSFEVYLQSNDTSWDTKHPQLDEFVKTLGASHSLELEDRYSQEPTGAAEEGWRCTECRRFITRNGFSERSYPYRKLHARCYSKFTCQHETSQGGGVDDVCECRNCRWKNNFDVIHHHESALHDLWRSWYVSPDRKD</sequence>
<comment type="caution">
    <text evidence="7">The sequence shown here is derived from an EMBL/GenBank/DDBJ whole genome shotgun (WGS) entry which is preliminary data.</text>
</comment>
<keyword evidence="2" id="KW-0677">Repeat</keyword>
<keyword evidence="3 5" id="KW-0862">Zinc</keyword>